<comment type="caution">
    <text evidence="1">The sequence shown here is derived from an EMBL/GenBank/DDBJ whole genome shotgun (WGS) entry which is preliminary data.</text>
</comment>
<name>A0ABP5N1A8_9ACTN</name>
<dbReference type="EMBL" id="BAAAOQ010000001">
    <property type="protein sequence ID" value="GAA2190928.1"/>
    <property type="molecule type" value="Genomic_DNA"/>
</dbReference>
<accession>A0ABP5N1A8</accession>
<protein>
    <submittedName>
        <fullName evidence="1">Uncharacterized protein</fullName>
    </submittedName>
</protein>
<evidence type="ECO:0000313" key="2">
    <source>
        <dbReference type="Proteomes" id="UP001501391"/>
    </source>
</evidence>
<proteinExistence type="predicted"/>
<sequence>MSVRARLRAVVPALLPSAEADLPELLGLPGRRLLAQRADDALVVQPLDEAFAPAGDRVRVPAPWPRRRGTWAVAPDASLAVFAGVHAVRAVEPSGATRWEVRHGCWYGACRESHGSYEEYGDRADHRYPDRGSVGFSVDGSFVWAHVRGPLAVGELGPDVVDEWLLLDPADGRVLARADARAAAAGSFHLPHPADPAQMGLSIGEGQDGAPLRWGRWDGTQLSVTCVGDDLTLMSVSPSGKRLMTVTHDQDALAVRDTGGAVLDGLEWDAETAVPPRPGAEPDDDERPYWDWAGGFVDETTLIGSTVESEEDWGEGRHWIIDTAGARTPEEITYPAPAGSRPPVAALGDGGWVTADDSGAALSVWERGQSRGNSSVFRTKSTTVPVRSMSVPKSTGVLFS</sequence>
<dbReference type="Proteomes" id="UP001501391">
    <property type="component" value="Unassembled WGS sequence"/>
</dbReference>
<evidence type="ECO:0000313" key="1">
    <source>
        <dbReference type="EMBL" id="GAA2190928.1"/>
    </source>
</evidence>
<dbReference type="RefSeq" id="WP_063808563.1">
    <property type="nucleotide sequence ID" value="NZ_BAAAOQ010000001.1"/>
</dbReference>
<reference evidence="2" key="1">
    <citation type="journal article" date="2019" name="Int. J. Syst. Evol. Microbiol.">
        <title>The Global Catalogue of Microorganisms (GCM) 10K type strain sequencing project: providing services to taxonomists for standard genome sequencing and annotation.</title>
        <authorList>
            <consortium name="The Broad Institute Genomics Platform"/>
            <consortium name="The Broad Institute Genome Sequencing Center for Infectious Disease"/>
            <person name="Wu L."/>
            <person name="Ma J."/>
        </authorList>
    </citation>
    <scope>NUCLEOTIDE SEQUENCE [LARGE SCALE GENOMIC DNA]</scope>
    <source>
        <strain evidence="2">JCM 14924</strain>
    </source>
</reference>
<gene>
    <name evidence="1" type="ORF">GCM10009787_02050</name>
</gene>
<organism evidence="1 2">
    <name type="scientific">Streptomyces bangladeshensis</name>
    <dbReference type="NCBI Taxonomy" id="295352"/>
    <lineage>
        <taxon>Bacteria</taxon>
        <taxon>Bacillati</taxon>
        <taxon>Actinomycetota</taxon>
        <taxon>Actinomycetes</taxon>
        <taxon>Kitasatosporales</taxon>
        <taxon>Streptomycetaceae</taxon>
        <taxon>Streptomyces</taxon>
    </lineage>
</organism>
<keyword evidence="2" id="KW-1185">Reference proteome</keyword>